<feature type="non-terminal residue" evidence="1">
    <location>
        <position position="1"/>
    </location>
</feature>
<feature type="non-terminal residue" evidence="1">
    <location>
        <position position="37"/>
    </location>
</feature>
<dbReference type="EMBL" id="CADCVH010000105">
    <property type="protein sequence ID" value="CAA9470859.1"/>
    <property type="molecule type" value="Genomic_DNA"/>
</dbReference>
<reference evidence="1" key="1">
    <citation type="submission" date="2020-02" db="EMBL/GenBank/DDBJ databases">
        <authorList>
            <person name="Meier V. D."/>
        </authorList>
    </citation>
    <scope>NUCLEOTIDE SEQUENCE</scope>
    <source>
        <strain evidence="1">AVDCRST_MAG02</strain>
    </source>
</reference>
<evidence type="ECO:0000313" key="1">
    <source>
        <dbReference type="EMBL" id="CAA9470859.1"/>
    </source>
</evidence>
<name>A0A6J4RD98_9ACTN</name>
<protein>
    <submittedName>
        <fullName evidence="1">Uncharacterized protein</fullName>
    </submittedName>
</protein>
<proteinExistence type="predicted"/>
<gene>
    <name evidence="1" type="ORF">AVDCRST_MAG02-3708</name>
</gene>
<accession>A0A6J4RD98</accession>
<sequence>CGVRWRPFTGRCSWRRWSLAARKVQARAWAAPNFDDP</sequence>
<dbReference type="AlphaFoldDB" id="A0A6J4RD98"/>
<organism evidence="1">
    <name type="scientific">uncultured Rubrobacteraceae bacterium</name>
    <dbReference type="NCBI Taxonomy" id="349277"/>
    <lineage>
        <taxon>Bacteria</taxon>
        <taxon>Bacillati</taxon>
        <taxon>Actinomycetota</taxon>
        <taxon>Rubrobacteria</taxon>
        <taxon>Rubrobacterales</taxon>
        <taxon>Rubrobacteraceae</taxon>
        <taxon>environmental samples</taxon>
    </lineage>
</organism>